<dbReference type="AlphaFoldDB" id="D8Q4B4"/>
<feature type="repeat" description="WD" evidence="3">
    <location>
        <begin position="259"/>
        <end position="291"/>
    </location>
</feature>
<dbReference type="PRINTS" id="PR00320">
    <property type="entry name" value="GPROTEINBRPT"/>
</dbReference>
<dbReference type="PROSITE" id="PS00678">
    <property type="entry name" value="WD_REPEATS_1"/>
    <property type="match status" value="1"/>
</dbReference>
<dbReference type="RefSeq" id="XP_003032102.1">
    <property type="nucleotide sequence ID" value="XM_003032056.1"/>
</dbReference>
<dbReference type="PANTHER" id="PTHR19879:SF9">
    <property type="entry name" value="TRANSCRIPTION INITIATION FACTOR TFIID SUBUNIT 5"/>
    <property type="match status" value="1"/>
</dbReference>
<dbReference type="STRING" id="578458.D8Q4B4"/>
<keyword evidence="5" id="KW-1185">Reference proteome</keyword>
<proteinExistence type="predicted"/>
<accession>D8Q4B4</accession>
<dbReference type="eggNOG" id="KOG0266">
    <property type="taxonomic scope" value="Eukaryota"/>
</dbReference>
<dbReference type="InterPro" id="IPR019775">
    <property type="entry name" value="WD40_repeat_CS"/>
</dbReference>
<protein>
    <submittedName>
        <fullName evidence="4">Uncharacterized protein</fullName>
    </submittedName>
</protein>
<name>D8Q4B4_SCHCM</name>
<dbReference type="KEGG" id="scm:SCHCO_01126075"/>
<dbReference type="PROSITE" id="PS50294">
    <property type="entry name" value="WD_REPEATS_REGION"/>
    <property type="match status" value="2"/>
</dbReference>
<evidence type="ECO:0000313" key="5">
    <source>
        <dbReference type="Proteomes" id="UP000007431"/>
    </source>
</evidence>
<evidence type="ECO:0000256" key="3">
    <source>
        <dbReference type="PROSITE-ProRule" id="PRU00221"/>
    </source>
</evidence>
<keyword evidence="2" id="KW-0677">Repeat</keyword>
<feature type="non-terminal residue" evidence="4">
    <location>
        <position position="291"/>
    </location>
</feature>
<dbReference type="EMBL" id="GL377306">
    <property type="protein sequence ID" value="EFI97199.1"/>
    <property type="molecule type" value="Genomic_DNA"/>
</dbReference>
<evidence type="ECO:0000256" key="2">
    <source>
        <dbReference type="ARBA" id="ARBA00022737"/>
    </source>
</evidence>
<evidence type="ECO:0000313" key="4">
    <source>
        <dbReference type="EMBL" id="EFI97199.1"/>
    </source>
</evidence>
<dbReference type="Gene3D" id="2.130.10.10">
    <property type="entry name" value="YVTN repeat-like/Quinoprotein amine dehydrogenase"/>
    <property type="match status" value="1"/>
</dbReference>
<organism evidence="5">
    <name type="scientific">Schizophyllum commune (strain H4-8 / FGSC 9210)</name>
    <name type="common">Split gill fungus</name>
    <dbReference type="NCBI Taxonomy" id="578458"/>
    <lineage>
        <taxon>Eukaryota</taxon>
        <taxon>Fungi</taxon>
        <taxon>Dikarya</taxon>
        <taxon>Basidiomycota</taxon>
        <taxon>Agaricomycotina</taxon>
        <taxon>Agaricomycetes</taxon>
        <taxon>Agaricomycetidae</taxon>
        <taxon>Agaricales</taxon>
        <taxon>Schizophyllaceae</taxon>
        <taxon>Schizophyllum</taxon>
    </lineage>
</organism>
<dbReference type="SUPFAM" id="SSF50978">
    <property type="entry name" value="WD40 repeat-like"/>
    <property type="match status" value="1"/>
</dbReference>
<dbReference type="OrthoDB" id="2615105at2759"/>
<dbReference type="Pfam" id="PF00400">
    <property type="entry name" value="WD40"/>
    <property type="match status" value="3"/>
</dbReference>
<dbReference type="OMA" id="WLENCED"/>
<dbReference type="GeneID" id="9589602"/>
<feature type="repeat" description="WD" evidence="3">
    <location>
        <begin position="216"/>
        <end position="251"/>
    </location>
</feature>
<evidence type="ECO:0000256" key="1">
    <source>
        <dbReference type="ARBA" id="ARBA00022574"/>
    </source>
</evidence>
<dbReference type="HOGENOM" id="CLU_975048_0_0_1"/>
<dbReference type="InterPro" id="IPR001680">
    <property type="entry name" value="WD40_rpt"/>
</dbReference>
<dbReference type="PROSITE" id="PS50082">
    <property type="entry name" value="WD_REPEATS_2"/>
    <property type="match status" value="2"/>
</dbReference>
<reference evidence="4 5" key="1">
    <citation type="journal article" date="2010" name="Nat. Biotechnol.">
        <title>Genome sequence of the model mushroom Schizophyllum commune.</title>
        <authorList>
            <person name="Ohm R.A."/>
            <person name="de Jong J.F."/>
            <person name="Lugones L.G."/>
            <person name="Aerts A."/>
            <person name="Kothe E."/>
            <person name="Stajich J.E."/>
            <person name="de Vries R.P."/>
            <person name="Record E."/>
            <person name="Levasseur A."/>
            <person name="Baker S.E."/>
            <person name="Bartholomew K.A."/>
            <person name="Coutinho P.M."/>
            <person name="Erdmann S."/>
            <person name="Fowler T.J."/>
            <person name="Gathman A.C."/>
            <person name="Lombard V."/>
            <person name="Henrissat B."/>
            <person name="Knabe N."/>
            <person name="Kuees U."/>
            <person name="Lilly W.W."/>
            <person name="Lindquist E."/>
            <person name="Lucas S."/>
            <person name="Magnuson J.K."/>
            <person name="Piumi F."/>
            <person name="Raudaskoski M."/>
            <person name="Salamov A."/>
            <person name="Schmutz J."/>
            <person name="Schwarze F.W.M.R."/>
            <person name="vanKuyk P.A."/>
            <person name="Horton J.S."/>
            <person name="Grigoriev I.V."/>
            <person name="Woesten H.A.B."/>
        </authorList>
    </citation>
    <scope>NUCLEOTIDE SEQUENCE [LARGE SCALE GENOMIC DNA]</scope>
    <source>
        <strain evidence="5">H4-8 / FGSC 9210</strain>
    </source>
</reference>
<dbReference type="Proteomes" id="UP000007431">
    <property type="component" value="Unassembled WGS sequence"/>
</dbReference>
<dbReference type="InterPro" id="IPR020472">
    <property type="entry name" value="WD40_PAC1"/>
</dbReference>
<keyword evidence="1 3" id="KW-0853">WD repeat</keyword>
<dbReference type="VEuPathDB" id="FungiDB:SCHCODRAFT_01126075"/>
<dbReference type="SMART" id="SM00320">
    <property type="entry name" value="WD40"/>
    <property type="match status" value="3"/>
</dbReference>
<dbReference type="InterPro" id="IPR036322">
    <property type="entry name" value="WD40_repeat_dom_sf"/>
</dbReference>
<gene>
    <name evidence="4" type="ORF">SCHCODRAFT_76503</name>
</gene>
<dbReference type="PANTHER" id="PTHR19879">
    <property type="entry name" value="TRANSCRIPTION INITIATION FACTOR TFIID"/>
    <property type="match status" value="1"/>
</dbReference>
<sequence>MTWNSACPTISRQRFGTPASTAMCISRTVLSSLQVFLVEVRGAYTDISSTGLPFVREFTIFLKRNFLFWLETCSWTGLSFQPAKLLQHISTAAQRFKVADLHDFAVDCIRFEEYFQEAISQSPPQAYVSGLKLAPRSSRVGRLYRARFSVPINISGHARTRGWPGIKPKLEDHPRAFDQMTCATFSLDGKFIAVGFSGGIVRIWDAETLVQVGQDLEGHIDTINSVAFSPDRKRVASGSQDGTMRIWDVETQRQCGDVLRLHSDEITCVVFSSDGKYIVTGSVDGTVRIWD</sequence>
<dbReference type="InterPro" id="IPR015943">
    <property type="entry name" value="WD40/YVTN_repeat-like_dom_sf"/>
</dbReference>
<dbReference type="InParanoid" id="D8Q4B4"/>